<evidence type="ECO:0000313" key="3">
    <source>
        <dbReference type="Proteomes" id="UP000008199"/>
    </source>
</evidence>
<dbReference type="EMBL" id="AP009242">
    <property type="protein sequence ID" value="BAG80405.1"/>
    <property type="molecule type" value="Genomic_DNA"/>
</dbReference>
<evidence type="ECO:0000256" key="1">
    <source>
        <dbReference type="SAM" id="Phobius"/>
    </source>
</evidence>
<dbReference type="AlphaFoldDB" id="A0A979GKC0"/>
<keyword evidence="1" id="KW-1133">Transmembrane helix</keyword>
<keyword evidence="2" id="KW-0614">Plasmid</keyword>
<protein>
    <submittedName>
        <fullName evidence="2">Uncharacterized protein</fullName>
    </submittedName>
</protein>
<name>A0A979GKC0_ECOSE</name>
<accession>A0A979GKC0</accession>
<keyword evidence="1" id="KW-0472">Membrane</keyword>
<keyword evidence="1" id="KW-0812">Transmembrane</keyword>
<gene>
    <name evidence="2" type="ordered locus">ECSE_P2-0078</name>
</gene>
<reference evidence="2 3" key="1">
    <citation type="journal article" date="2008" name="DNA Res.">
        <title>Complete genome sequence and comparative analysis of the wild-type commensal Escherichia coli strain SE11 isolated from a healthy adult.</title>
        <authorList>
            <person name="Oshima K."/>
            <person name="Toh H."/>
            <person name="Ogura Y."/>
            <person name="Sasamoto H."/>
            <person name="Morita H."/>
            <person name="Park S.-H."/>
            <person name="Ooka T."/>
            <person name="Iyoda S."/>
            <person name="Taylor T.D."/>
            <person name="Hayashi T."/>
            <person name="Itoh K."/>
            <person name="Hattori M."/>
        </authorList>
    </citation>
    <scope>NUCLEOTIDE SEQUENCE [LARGE SCALE GENOMIC DNA]</scope>
    <source>
        <strain evidence="2 3">SE11</strain>
    </source>
</reference>
<dbReference type="Proteomes" id="UP000008199">
    <property type="component" value="Plasmid pSE11-2"/>
</dbReference>
<feature type="transmembrane region" description="Helical" evidence="1">
    <location>
        <begin position="41"/>
        <end position="63"/>
    </location>
</feature>
<organism evidence="2 3">
    <name type="scientific">Escherichia coli (strain SE11)</name>
    <dbReference type="NCBI Taxonomy" id="409438"/>
    <lineage>
        <taxon>Bacteria</taxon>
        <taxon>Pseudomonadati</taxon>
        <taxon>Pseudomonadota</taxon>
        <taxon>Gammaproteobacteria</taxon>
        <taxon>Enterobacterales</taxon>
        <taxon>Enterobacteriaceae</taxon>
        <taxon>Escherichia</taxon>
    </lineage>
</organism>
<evidence type="ECO:0000313" key="2">
    <source>
        <dbReference type="EMBL" id="BAG80405.1"/>
    </source>
</evidence>
<feature type="transmembrane region" description="Helical" evidence="1">
    <location>
        <begin position="69"/>
        <end position="92"/>
    </location>
</feature>
<geneLocation type="plasmid" evidence="2 3">
    <name>pSE11-2</name>
</geneLocation>
<proteinExistence type="predicted"/>
<feature type="transmembrane region" description="Helical" evidence="1">
    <location>
        <begin position="119"/>
        <end position="137"/>
    </location>
</feature>
<sequence>MLQSGRINKKERVMSGLLTEKLKTFNWKDDRLRMWPGCKSGVQITACCISVSFFMTLCAALVYGENAMWLLICLLVVHFFSAIITIVVLWDITSTQYVLMKIEPETDIISKSEQLKKRCVLSACRVALVIIAVAVGFGLQFVLFSGAVFALLGAIFTCVFSYKVRKLYPDDFVRFVYVNLPGESRSKDDVCCSSSNEVNPATGLLMLDDTIDVGGNAWGSDDNRWDDRW</sequence>
<dbReference type="KEGG" id="ecy:ECSE_P2-0078"/>
<feature type="transmembrane region" description="Helical" evidence="1">
    <location>
        <begin position="143"/>
        <end position="162"/>
    </location>
</feature>